<accession>A0A0C2Y1Q6</accession>
<reference evidence="3" key="2">
    <citation type="submission" date="2015-01" db="EMBL/GenBank/DDBJ databases">
        <title>Evolutionary Origins and Diversification of the Mycorrhizal Mutualists.</title>
        <authorList>
            <consortium name="DOE Joint Genome Institute"/>
            <consortium name="Mycorrhizal Genomics Consortium"/>
            <person name="Kohler A."/>
            <person name="Kuo A."/>
            <person name="Nagy L.G."/>
            <person name="Floudas D."/>
            <person name="Copeland A."/>
            <person name="Barry K.W."/>
            <person name="Cichocki N."/>
            <person name="Veneault-Fourrey C."/>
            <person name="LaButti K."/>
            <person name="Lindquist E.A."/>
            <person name="Lipzen A."/>
            <person name="Lundell T."/>
            <person name="Morin E."/>
            <person name="Murat C."/>
            <person name="Riley R."/>
            <person name="Ohm R."/>
            <person name="Sun H."/>
            <person name="Tunlid A."/>
            <person name="Henrissat B."/>
            <person name="Grigoriev I.V."/>
            <person name="Hibbett D.S."/>
            <person name="Martin F."/>
        </authorList>
    </citation>
    <scope>NUCLEOTIDE SEQUENCE [LARGE SCALE GENOMIC DNA]</scope>
    <source>
        <strain evidence="3">h7</strain>
    </source>
</reference>
<feature type="compositionally biased region" description="Low complexity" evidence="1">
    <location>
        <begin position="173"/>
        <end position="188"/>
    </location>
</feature>
<feature type="compositionally biased region" description="Polar residues" evidence="1">
    <location>
        <begin position="136"/>
        <end position="146"/>
    </location>
</feature>
<feature type="region of interest" description="Disordered" evidence="1">
    <location>
        <begin position="49"/>
        <end position="237"/>
    </location>
</feature>
<gene>
    <name evidence="2" type="ORF">M413DRAFT_32812</name>
</gene>
<evidence type="ECO:0000313" key="3">
    <source>
        <dbReference type="Proteomes" id="UP000053424"/>
    </source>
</evidence>
<dbReference type="EMBL" id="KN831834">
    <property type="protein sequence ID" value="KIM35027.1"/>
    <property type="molecule type" value="Genomic_DNA"/>
</dbReference>
<organism evidence="2 3">
    <name type="scientific">Hebeloma cylindrosporum</name>
    <dbReference type="NCBI Taxonomy" id="76867"/>
    <lineage>
        <taxon>Eukaryota</taxon>
        <taxon>Fungi</taxon>
        <taxon>Dikarya</taxon>
        <taxon>Basidiomycota</taxon>
        <taxon>Agaricomycotina</taxon>
        <taxon>Agaricomycetes</taxon>
        <taxon>Agaricomycetidae</taxon>
        <taxon>Agaricales</taxon>
        <taxon>Agaricineae</taxon>
        <taxon>Hymenogastraceae</taxon>
        <taxon>Hebeloma</taxon>
    </lineage>
</organism>
<evidence type="ECO:0000313" key="2">
    <source>
        <dbReference type="EMBL" id="KIM35027.1"/>
    </source>
</evidence>
<dbReference type="Proteomes" id="UP000053424">
    <property type="component" value="Unassembled WGS sequence"/>
</dbReference>
<reference evidence="2 3" key="1">
    <citation type="submission" date="2014-04" db="EMBL/GenBank/DDBJ databases">
        <authorList>
            <consortium name="DOE Joint Genome Institute"/>
            <person name="Kuo A."/>
            <person name="Gay G."/>
            <person name="Dore J."/>
            <person name="Kohler A."/>
            <person name="Nagy L.G."/>
            <person name="Floudas D."/>
            <person name="Copeland A."/>
            <person name="Barry K.W."/>
            <person name="Cichocki N."/>
            <person name="Veneault-Fourrey C."/>
            <person name="LaButti K."/>
            <person name="Lindquist E.A."/>
            <person name="Lipzen A."/>
            <person name="Lundell T."/>
            <person name="Morin E."/>
            <person name="Murat C."/>
            <person name="Sun H."/>
            <person name="Tunlid A."/>
            <person name="Henrissat B."/>
            <person name="Grigoriev I.V."/>
            <person name="Hibbett D.S."/>
            <person name="Martin F."/>
            <person name="Nordberg H.P."/>
            <person name="Cantor M.N."/>
            <person name="Hua S.X."/>
        </authorList>
    </citation>
    <scope>NUCLEOTIDE SEQUENCE [LARGE SCALE GENOMIC DNA]</scope>
    <source>
        <strain evidence="3">h7</strain>
    </source>
</reference>
<dbReference type="AlphaFoldDB" id="A0A0C2Y1Q6"/>
<protein>
    <submittedName>
        <fullName evidence="2">Uncharacterized protein</fullName>
    </submittedName>
</protein>
<feature type="region of interest" description="Disordered" evidence="1">
    <location>
        <begin position="1"/>
        <end position="24"/>
    </location>
</feature>
<dbReference type="OrthoDB" id="6247875at2759"/>
<feature type="compositionally biased region" description="Basic and acidic residues" evidence="1">
    <location>
        <begin position="1"/>
        <end position="12"/>
    </location>
</feature>
<dbReference type="STRING" id="686832.A0A0C2Y1Q6"/>
<dbReference type="HOGENOM" id="CLU_557833_0_0_1"/>
<feature type="compositionally biased region" description="Polar residues" evidence="1">
    <location>
        <begin position="86"/>
        <end position="95"/>
    </location>
</feature>
<keyword evidence="3" id="KW-1185">Reference proteome</keyword>
<proteinExistence type="predicted"/>
<evidence type="ECO:0000256" key="1">
    <source>
        <dbReference type="SAM" id="MobiDB-lite"/>
    </source>
</evidence>
<sequence>MQHMGKGKEKAKGKSKSARLQSIEETRCAKIAGFVAEGIKGEELEVAVKQWEGDHRIPKAVSKPARKGRGPSGTSSASSHVRSHSDVTNSLSSPAPKQFQVEPSDTPIPIPTASSCTPTPEKPHNRSPPESGSCHIPTNSDPTSTLPDLPLTHMFKRSLSAPAPNHRLPYPQSSGPSESSSDDFSMKSAEPSPPVWGTFKPLEEQEAPTRTHTHLRRDTISFPMPSHQATTPSDFPHLTWQEAENQRRLEEMQNPDTWWTQKPAMDDSPHYTFGDNQEHRHSVDLSINNMGYDVPDGGSEFDRGYREQYGSYEIANQDGSQRVEWSDMSANNRQGLVTVVEDPFQDDCNNNSPSISSPPTLSLPPLSNSGLYYSNHLPVAPPFSFPSSSFSTLTGWAGDYKHQHSEPRAWSNQTPPLSAPPLSGTGWYNSQGSFNWGMTRPQVEHVHLSHDSEDWDRLEHRAASSLGLPVEPQRQVTFDDELRRLQHHA</sequence>
<name>A0A0C2Y1Q6_HEBCY</name>